<sequence length="359" mass="41079">MPSGTENIGMISFFCVFIYLYLFYTDFYSKRLLSLIMNHWSNYWSSSKTLNSFSESDISKGYTGEIKRYWFDIFSKLKPGSKIVDIGCGNGALACLAVEYSNSHNLDFVVHGIDAADIKPIDTFKDDKKLLGLLSKVTFHPKTPAEKMPFKRGAIDVFISQFGFEYSDILKTLSECQKALADNGSIHIMAHHPNSVISQDTKSGAHVLNEILHTSPLFIQVDLLLDIATQVYQSGQYQAWNRNPYNQSITHTIKWILDTVKKQFHEEKYANWLNDIISRVIPILQNLSTSNPQLLRQHLAHDFNLLDQHRARLEEQIKATLTNTNLKELEENTLKLNRSTVSTTFNIENQPFAWSITIE</sequence>
<gene>
    <name evidence="3" type="ORF">CW740_10675</name>
</gene>
<dbReference type="Gene3D" id="3.40.50.150">
    <property type="entry name" value="Vaccinia Virus protein VP39"/>
    <property type="match status" value="1"/>
</dbReference>
<evidence type="ECO:0000313" key="3">
    <source>
        <dbReference type="EMBL" id="AUD79683.1"/>
    </source>
</evidence>
<dbReference type="SUPFAM" id="SSF53335">
    <property type="entry name" value="S-adenosyl-L-methionine-dependent methyltransferases"/>
    <property type="match status" value="1"/>
</dbReference>
<evidence type="ECO:0000313" key="4">
    <source>
        <dbReference type="Proteomes" id="UP000232693"/>
    </source>
</evidence>
<dbReference type="CDD" id="cd02440">
    <property type="entry name" value="AdoMet_MTases"/>
    <property type="match status" value="1"/>
</dbReference>
<dbReference type="KEGG" id="kpd:CW740_10675"/>
<keyword evidence="1" id="KW-0472">Membrane</keyword>
<proteinExistence type="predicted"/>
<reference evidence="3 4" key="1">
    <citation type="submission" date="2017-12" db="EMBL/GenBank/DDBJ databases">
        <title>Kangiella profundi FT102 completed genome.</title>
        <authorList>
            <person name="Xu J."/>
            <person name="Wang J."/>
            <person name="Lu Y."/>
        </authorList>
    </citation>
    <scope>NUCLEOTIDE SEQUENCE [LARGE SCALE GENOMIC DNA]</scope>
    <source>
        <strain evidence="3 4">FT102</strain>
    </source>
</reference>
<dbReference type="InterPro" id="IPR013216">
    <property type="entry name" value="Methyltransf_11"/>
</dbReference>
<dbReference type="GO" id="GO:0008757">
    <property type="term" value="F:S-adenosylmethionine-dependent methyltransferase activity"/>
    <property type="evidence" value="ECO:0007669"/>
    <property type="project" value="InterPro"/>
</dbReference>
<name>A0A2K9ATD4_9GAMM</name>
<dbReference type="AlphaFoldDB" id="A0A2K9ATD4"/>
<feature type="transmembrane region" description="Helical" evidence="1">
    <location>
        <begin position="6"/>
        <end position="24"/>
    </location>
</feature>
<evidence type="ECO:0000259" key="2">
    <source>
        <dbReference type="Pfam" id="PF08241"/>
    </source>
</evidence>
<feature type="domain" description="Methyltransferase type 11" evidence="2">
    <location>
        <begin position="84"/>
        <end position="186"/>
    </location>
</feature>
<evidence type="ECO:0000256" key="1">
    <source>
        <dbReference type="SAM" id="Phobius"/>
    </source>
</evidence>
<dbReference type="Pfam" id="PF08241">
    <property type="entry name" value="Methyltransf_11"/>
    <property type="match status" value="1"/>
</dbReference>
<dbReference type="InterPro" id="IPR029063">
    <property type="entry name" value="SAM-dependent_MTases_sf"/>
</dbReference>
<organism evidence="3 4">
    <name type="scientific">Kangiella profundi</name>
    <dbReference type="NCBI Taxonomy" id="1561924"/>
    <lineage>
        <taxon>Bacteria</taxon>
        <taxon>Pseudomonadati</taxon>
        <taxon>Pseudomonadota</taxon>
        <taxon>Gammaproteobacteria</taxon>
        <taxon>Kangiellales</taxon>
        <taxon>Kangiellaceae</taxon>
        <taxon>Kangiella</taxon>
    </lineage>
</organism>
<keyword evidence="4" id="KW-1185">Reference proteome</keyword>
<keyword evidence="1" id="KW-1133">Transmembrane helix</keyword>
<keyword evidence="1" id="KW-0812">Transmembrane</keyword>
<dbReference type="EMBL" id="CP025120">
    <property type="protein sequence ID" value="AUD79683.1"/>
    <property type="molecule type" value="Genomic_DNA"/>
</dbReference>
<dbReference type="Proteomes" id="UP000232693">
    <property type="component" value="Chromosome"/>
</dbReference>
<protein>
    <recommendedName>
        <fullName evidence="2">Methyltransferase type 11 domain-containing protein</fullName>
    </recommendedName>
</protein>
<accession>A0A2K9ATD4</accession>